<evidence type="ECO:0000313" key="7">
    <source>
        <dbReference type="Proteomes" id="UP000248544"/>
    </source>
</evidence>
<dbReference type="AlphaFoldDB" id="A0A2W2FPU9"/>
<keyword evidence="1 6" id="KW-0489">Methyltransferase</keyword>
<dbReference type="EMBL" id="POUA01000417">
    <property type="protein sequence ID" value="PZG27300.1"/>
    <property type="molecule type" value="Genomic_DNA"/>
</dbReference>
<feature type="domain" description="DNA methylase N-4/N-6" evidence="5">
    <location>
        <begin position="7"/>
        <end position="88"/>
    </location>
</feature>
<dbReference type="Pfam" id="PF01555">
    <property type="entry name" value="N6_N4_Mtase"/>
    <property type="match status" value="1"/>
</dbReference>
<evidence type="ECO:0000256" key="1">
    <source>
        <dbReference type="ARBA" id="ARBA00022603"/>
    </source>
</evidence>
<keyword evidence="7" id="KW-1185">Reference proteome</keyword>
<evidence type="ECO:0000256" key="3">
    <source>
        <dbReference type="RuleBase" id="RU362026"/>
    </source>
</evidence>
<dbReference type="InterPro" id="IPR001091">
    <property type="entry name" value="RM_Methyltransferase"/>
</dbReference>
<protein>
    <recommendedName>
        <fullName evidence="3">Methyltransferase</fullName>
        <ecNumber evidence="3">2.1.1.-</ecNumber>
    </recommendedName>
</protein>
<gene>
    <name evidence="6" type="ORF">C1I98_33425</name>
</gene>
<feature type="region of interest" description="Disordered" evidence="4">
    <location>
        <begin position="299"/>
        <end position="319"/>
    </location>
</feature>
<keyword evidence="2 6" id="KW-0808">Transferase</keyword>
<proteinExistence type="inferred from homology"/>
<comment type="caution">
    <text evidence="6">The sequence shown here is derived from an EMBL/GenBank/DDBJ whole genome shotgun (WGS) entry which is preliminary data.</text>
</comment>
<dbReference type="GO" id="GO:0003677">
    <property type="term" value="F:DNA binding"/>
    <property type="evidence" value="ECO:0007669"/>
    <property type="project" value="InterPro"/>
</dbReference>
<evidence type="ECO:0000313" key="6">
    <source>
        <dbReference type="EMBL" id="PZG27300.1"/>
    </source>
</evidence>
<name>A0A2W2FPU9_9ACTN</name>
<dbReference type="Gene3D" id="3.40.50.150">
    <property type="entry name" value="Vaccinia Virus protein VP39"/>
    <property type="match status" value="2"/>
</dbReference>
<accession>A0A2W2FPU9</accession>
<dbReference type="RefSeq" id="WP_111171343.1">
    <property type="nucleotide sequence ID" value="NZ_POUA01000417.1"/>
</dbReference>
<dbReference type="GO" id="GO:0008170">
    <property type="term" value="F:N-methyltransferase activity"/>
    <property type="evidence" value="ECO:0007669"/>
    <property type="project" value="InterPro"/>
</dbReference>
<evidence type="ECO:0000256" key="4">
    <source>
        <dbReference type="SAM" id="MobiDB-lite"/>
    </source>
</evidence>
<organism evidence="6 7">
    <name type="scientific">Spongiactinospora gelatinilytica</name>
    <dbReference type="NCBI Taxonomy" id="2666298"/>
    <lineage>
        <taxon>Bacteria</taxon>
        <taxon>Bacillati</taxon>
        <taxon>Actinomycetota</taxon>
        <taxon>Actinomycetes</taxon>
        <taxon>Streptosporangiales</taxon>
        <taxon>Streptosporangiaceae</taxon>
        <taxon>Spongiactinospora</taxon>
    </lineage>
</organism>
<dbReference type="GO" id="GO:0032259">
    <property type="term" value="P:methylation"/>
    <property type="evidence" value="ECO:0007669"/>
    <property type="project" value="UniProtKB-KW"/>
</dbReference>
<sequence>MIEVTMSVWATGQQPSRVQRRGRYLPGSMKHPAKMLPAIAAQVIATYTRPGDLVIDPMCGIGTTLVEALYQDRHAAGVELEQRWAHLAVANLAHARRVGAAGFGRVVTADARHIAQLLPDLRGKAGLVLTSPPYGLATHGHVRSTRDSGELGVRKWNHHYTDRADRANLAYRRLPALLDGFSRILAGSIRLLRPGGVVAVTARPYRHHGELIDLPGQIITLGRRAGLEFADRIVCLLCGLGDGTLLNRASFFQLHEARRGWAQGRPIHAIAHEDLLIFRRPSGDHLPAMHPVHIVPGHPAQCPSAPETASSADGPADFA</sequence>
<evidence type="ECO:0000256" key="2">
    <source>
        <dbReference type="ARBA" id="ARBA00022679"/>
    </source>
</evidence>
<dbReference type="EC" id="2.1.1.-" evidence="3"/>
<dbReference type="InterPro" id="IPR029063">
    <property type="entry name" value="SAM-dependent_MTases_sf"/>
</dbReference>
<dbReference type="Proteomes" id="UP000248544">
    <property type="component" value="Unassembled WGS sequence"/>
</dbReference>
<dbReference type="InterPro" id="IPR002941">
    <property type="entry name" value="DNA_methylase_N4/N6"/>
</dbReference>
<comment type="similarity">
    <text evidence="3">Belongs to the N(4)/N(6)-methyltransferase family.</text>
</comment>
<reference evidence="6 7" key="1">
    <citation type="submission" date="2018-01" db="EMBL/GenBank/DDBJ databases">
        <title>Draft genome sequence of Sphaerisporangium sp. 7K107.</title>
        <authorList>
            <person name="Sahin N."/>
            <person name="Saygin H."/>
            <person name="Ay H."/>
        </authorList>
    </citation>
    <scope>NUCLEOTIDE SEQUENCE [LARGE SCALE GENOMIC DNA]</scope>
    <source>
        <strain evidence="6 7">7K107</strain>
    </source>
</reference>
<evidence type="ECO:0000259" key="5">
    <source>
        <dbReference type="Pfam" id="PF01555"/>
    </source>
</evidence>
<dbReference type="SUPFAM" id="SSF53335">
    <property type="entry name" value="S-adenosyl-L-methionine-dependent methyltransferases"/>
    <property type="match status" value="1"/>
</dbReference>
<dbReference type="PRINTS" id="PR00508">
    <property type="entry name" value="S21N4MTFRASE"/>
</dbReference>